<gene>
    <name evidence="1" type="ORF">EGH21_21205</name>
</gene>
<dbReference type="EMBL" id="RKLR01000015">
    <property type="protein sequence ID" value="MBX0325547.1"/>
    <property type="molecule type" value="Genomic_DNA"/>
</dbReference>
<evidence type="ECO:0000313" key="1">
    <source>
        <dbReference type="EMBL" id="MBX0325547.1"/>
    </source>
</evidence>
<organism evidence="1 2">
    <name type="scientific">Haloarcula rubra</name>
    <dbReference type="NCBI Taxonomy" id="2487747"/>
    <lineage>
        <taxon>Archaea</taxon>
        <taxon>Methanobacteriati</taxon>
        <taxon>Methanobacteriota</taxon>
        <taxon>Stenosarchaea group</taxon>
        <taxon>Halobacteria</taxon>
        <taxon>Halobacteriales</taxon>
        <taxon>Haloarculaceae</taxon>
        <taxon>Haloarcula</taxon>
    </lineage>
</organism>
<name>A0AAW4PWK9_9EURY</name>
<dbReference type="Proteomes" id="UP001430377">
    <property type="component" value="Unassembled WGS sequence"/>
</dbReference>
<proteinExistence type="predicted"/>
<sequence>MTQKSPQPSAFADDVTSVYESLLQDIRARDDGLGSTAPDGISVPAVAENLRLPLELWVYGKKPTRTVPALVAYDDRVEVVETQHLKLLVGLDVLVTMLDEFIDTANASTQDRLQVAVNVAFASLLSFVNVPNVNAEAITETITEYLVETARIPSVERAVHRELVQTDSIDDAVALMQFAYAYRARDITAFGQVPGVLYDIDEDTVDRTVRDLVTYRAHSLVFDDIRDVRQDVHNGVQTPVVWLLWTHDDVSIVRDVLAELFAQFEYADTPYRYTLRELEHEPDDVESALEAGKNALSEESACLESTSVSEDRK</sequence>
<accession>A0AAW4PWK9</accession>
<dbReference type="RefSeq" id="WP_220620408.1">
    <property type="nucleotide sequence ID" value="NZ_RKLR01000015.1"/>
</dbReference>
<dbReference type="AlphaFoldDB" id="A0AAW4PWK9"/>
<keyword evidence="2" id="KW-1185">Reference proteome</keyword>
<reference evidence="1 2" key="1">
    <citation type="submission" date="2021-06" db="EMBL/GenBank/DDBJ databases">
        <title>Halomicroarcula sp. a new haloarchaeum isolated from saline soil.</title>
        <authorList>
            <person name="Duran-Viseras A."/>
            <person name="Sanchez-Porro C."/>
            <person name="Ventosa A."/>
        </authorList>
    </citation>
    <scope>NUCLEOTIDE SEQUENCE [LARGE SCALE GENOMIC DNA]</scope>
    <source>
        <strain evidence="1 2">F13</strain>
    </source>
</reference>
<protein>
    <submittedName>
        <fullName evidence="1">Uncharacterized protein</fullName>
    </submittedName>
</protein>
<comment type="caution">
    <text evidence="1">The sequence shown here is derived from an EMBL/GenBank/DDBJ whole genome shotgun (WGS) entry which is preliminary data.</text>
</comment>
<evidence type="ECO:0000313" key="2">
    <source>
        <dbReference type="Proteomes" id="UP001430377"/>
    </source>
</evidence>